<evidence type="ECO:0000256" key="6">
    <source>
        <dbReference type="ARBA" id="ARBA00022989"/>
    </source>
</evidence>
<keyword evidence="4" id="KW-0997">Cell inner membrane</keyword>
<dbReference type="RefSeq" id="WP_190422598.1">
    <property type="nucleotide sequence ID" value="NZ_JAAOCA010000021.1"/>
</dbReference>
<dbReference type="PANTHER" id="PTHR35893">
    <property type="entry name" value="INNER MEMBRANE PROTEIN-RELATED"/>
    <property type="match status" value="1"/>
</dbReference>
<comment type="caution">
    <text evidence="11">The sequence shown here is derived from an EMBL/GenBank/DDBJ whole genome shotgun (WGS) entry which is preliminary data.</text>
</comment>
<evidence type="ECO:0000259" key="10">
    <source>
        <dbReference type="Pfam" id="PF19029"/>
    </source>
</evidence>
<feature type="domain" description="DUF883" evidence="9">
    <location>
        <begin position="11"/>
        <end position="61"/>
    </location>
</feature>
<accession>A0ABR7Z4L6</accession>
<gene>
    <name evidence="11" type="ORF">HAQ05_16725</name>
</gene>
<dbReference type="Pfam" id="PF05957">
    <property type="entry name" value="DUF883"/>
    <property type="match status" value="1"/>
</dbReference>
<comment type="subcellular location">
    <subcellularLocation>
        <location evidence="1">Cell inner membrane</location>
        <topology evidence="1">Single-pass membrane protein</topology>
    </subcellularLocation>
</comment>
<dbReference type="InterPro" id="IPR043604">
    <property type="entry name" value="DUF883_N"/>
</dbReference>
<name>A0ABR7Z4L6_9PSED</name>
<evidence type="ECO:0000259" key="9">
    <source>
        <dbReference type="Pfam" id="PF05957"/>
    </source>
</evidence>
<keyword evidence="7 8" id="KW-0472">Membrane</keyword>
<evidence type="ECO:0000256" key="1">
    <source>
        <dbReference type="ARBA" id="ARBA00004377"/>
    </source>
</evidence>
<dbReference type="EMBL" id="JAAOCA010000021">
    <property type="protein sequence ID" value="MBD1600344.1"/>
    <property type="molecule type" value="Genomic_DNA"/>
</dbReference>
<evidence type="ECO:0000256" key="8">
    <source>
        <dbReference type="SAM" id="Phobius"/>
    </source>
</evidence>
<evidence type="ECO:0000256" key="2">
    <source>
        <dbReference type="ARBA" id="ARBA00010423"/>
    </source>
</evidence>
<reference evidence="11 12" key="1">
    <citation type="journal article" date="2020" name="Insects">
        <title>Bacteria Belonging to Pseudomonas typographi sp. nov. from the Bark Beetle Ips typographus Have Genomic Potential to Aid in the Host Ecology.</title>
        <authorList>
            <person name="Peral-Aranega E."/>
            <person name="Saati-Santamaria Z."/>
            <person name="Kolarik M."/>
            <person name="Rivas R."/>
            <person name="Garcia-Fraile P."/>
        </authorList>
    </citation>
    <scope>NUCLEOTIDE SEQUENCE [LARGE SCALE GENOMIC DNA]</scope>
    <source>
        <strain evidence="11 12">CA3A</strain>
    </source>
</reference>
<keyword evidence="3" id="KW-1003">Cell membrane</keyword>
<keyword evidence="5 8" id="KW-0812">Transmembrane</keyword>
<dbReference type="PANTHER" id="PTHR35893:SF3">
    <property type="entry name" value="INNER MEMBRANE PROTEIN"/>
    <property type="match status" value="1"/>
</dbReference>
<dbReference type="Proteomes" id="UP000805841">
    <property type="component" value="Unassembled WGS sequence"/>
</dbReference>
<evidence type="ECO:0000256" key="4">
    <source>
        <dbReference type="ARBA" id="ARBA00022519"/>
    </source>
</evidence>
<dbReference type="InterPro" id="IPR043605">
    <property type="entry name" value="DUF883_C"/>
</dbReference>
<evidence type="ECO:0000256" key="7">
    <source>
        <dbReference type="ARBA" id="ARBA00023136"/>
    </source>
</evidence>
<proteinExistence type="inferred from homology"/>
<protein>
    <submittedName>
        <fullName evidence="11">DUF883 family protein</fullName>
    </submittedName>
</protein>
<evidence type="ECO:0000313" key="12">
    <source>
        <dbReference type="Proteomes" id="UP000805841"/>
    </source>
</evidence>
<evidence type="ECO:0000256" key="3">
    <source>
        <dbReference type="ARBA" id="ARBA00022475"/>
    </source>
</evidence>
<dbReference type="InterPro" id="IPR010279">
    <property type="entry name" value="YqjD/ElaB"/>
</dbReference>
<sequence>MPNISAKAAQEVLAADFQNLVRDAEKLLEHSATLAGDRAEVLRAQIKESLVRARGSLKDSEQALIEQGKLAVGAIEEFIQAKPIQAIGIAAGVGFLIGLLATRR</sequence>
<organism evidence="11 12">
    <name type="scientific">Pseudomonas typographi</name>
    <dbReference type="NCBI Taxonomy" id="2715964"/>
    <lineage>
        <taxon>Bacteria</taxon>
        <taxon>Pseudomonadati</taxon>
        <taxon>Pseudomonadota</taxon>
        <taxon>Gammaproteobacteria</taxon>
        <taxon>Pseudomonadales</taxon>
        <taxon>Pseudomonadaceae</taxon>
        <taxon>Pseudomonas</taxon>
    </lineage>
</organism>
<evidence type="ECO:0000256" key="5">
    <source>
        <dbReference type="ARBA" id="ARBA00022692"/>
    </source>
</evidence>
<keyword evidence="6 8" id="KW-1133">Transmembrane helix</keyword>
<evidence type="ECO:0000313" key="11">
    <source>
        <dbReference type="EMBL" id="MBD1600344.1"/>
    </source>
</evidence>
<dbReference type="Pfam" id="PF19029">
    <property type="entry name" value="DUF883_C"/>
    <property type="match status" value="1"/>
</dbReference>
<feature type="transmembrane region" description="Helical" evidence="8">
    <location>
        <begin position="84"/>
        <end position="102"/>
    </location>
</feature>
<comment type="similarity">
    <text evidence="2">Belongs to the ElaB/YgaM/YqjD family.</text>
</comment>
<keyword evidence="12" id="KW-1185">Reference proteome</keyword>
<feature type="domain" description="DUF883" evidence="10">
    <location>
        <begin position="76"/>
        <end position="104"/>
    </location>
</feature>